<keyword evidence="4 10" id="KW-0479">Metal-binding</keyword>
<dbReference type="GO" id="GO:0061630">
    <property type="term" value="F:ubiquitin protein ligase activity"/>
    <property type="evidence" value="ECO:0007669"/>
    <property type="project" value="UniProtKB-UniRule"/>
</dbReference>
<dbReference type="InterPro" id="IPR044046">
    <property type="entry name" value="E3_ligase_UBR-like_C"/>
</dbReference>
<dbReference type="Gene3D" id="1.10.10.2670">
    <property type="entry name" value="E3 ubiquitin-protein ligase"/>
    <property type="match status" value="1"/>
</dbReference>
<evidence type="ECO:0000256" key="5">
    <source>
        <dbReference type="ARBA" id="ARBA00022771"/>
    </source>
</evidence>
<evidence type="ECO:0000256" key="1">
    <source>
        <dbReference type="ARBA" id="ARBA00000900"/>
    </source>
</evidence>
<evidence type="ECO:0000256" key="11">
    <source>
        <dbReference type="SAM" id="MobiDB-lite"/>
    </source>
</evidence>
<dbReference type="Pfam" id="PF18995">
    <property type="entry name" value="PRT6_C"/>
    <property type="match status" value="1"/>
</dbReference>
<dbReference type="STRING" id="1314777.A0A164R6H8"/>
<dbReference type="GO" id="GO:0008270">
    <property type="term" value="F:zinc ion binding"/>
    <property type="evidence" value="ECO:0007669"/>
    <property type="project" value="UniProtKB-UniRule"/>
</dbReference>
<dbReference type="Proteomes" id="UP000076722">
    <property type="component" value="Unassembled WGS sequence"/>
</dbReference>
<dbReference type="InterPro" id="IPR039164">
    <property type="entry name" value="UBR1-like"/>
</dbReference>
<dbReference type="GO" id="GO:0000151">
    <property type="term" value="C:ubiquitin ligase complex"/>
    <property type="evidence" value="ECO:0007669"/>
    <property type="project" value="TreeGrafter"/>
</dbReference>
<evidence type="ECO:0000256" key="7">
    <source>
        <dbReference type="ARBA" id="ARBA00022833"/>
    </source>
</evidence>
<dbReference type="Gene3D" id="2.10.110.30">
    <property type="match status" value="1"/>
</dbReference>
<keyword evidence="6 10" id="KW-0833">Ubl conjugation pathway</keyword>
<proteinExistence type="inferred from homology"/>
<feature type="domain" description="UBR-type" evidence="12">
    <location>
        <begin position="98"/>
        <end position="170"/>
    </location>
</feature>
<dbReference type="PANTHER" id="PTHR21497">
    <property type="entry name" value="UBIQUITIN LIGASE E3 ALPHA-RELATED"/>
    <property type="match status" value="1"/>
</dbReference>
<keyword evidence="5 10" id="KW-0863">Zinc-finger</keyword>
<dbReference type="PROSITE" id="PS51157">
    <property type="entry name" value="ZF_UBR"/>
    <property type="match status" value="1"/>
</dbReference>
<dbReference type="Pfam" id="PF02617">
    <property type="entry name" value="ClpS"/>
    <property type="match status" value="1"/>
</dbReference>
<dbReference type="GO" id="GO:0071596">
    <property type="term" value="P:ubiquitin-dependent protein catabolic process via the N-end rule pathway"/>
    <property type="evidence" value="ECO:0007669"/>
    <property type="project" value="UniProtKB-UniRule"/>
</dbReference>
<keyword evidence="3 10" id="KW-0808">Transferase</keyword>
<dbReference type="EC" id="2.3.2.27" evidence="10"/>
<evidence type="ECO:0000256" key="10">
    <source>
        <dbReference type="RuleBase" id="RU366018"/>
    </source>
</evidence>
<dbReference type="EMBL" id="KV419422">
    <property type="protein sequence ID" value="KZS90294.1"/>
    <property type="molecule type" value="Genomic_DNA"/>
</dbReference>
<dbReference type="UniPathway" id="UPA00143"/>
<comment type="function">
    <text evidence="10">Ubiquitin ligase protein which is a component of the N-end rule pathway. Recognizes and binds to proteins bearing specific N-terminal residues that are destabilizing according to the N-end rule, leading to their ubiquitination and subsequent degradation.</text>
</comment>
<evidence type="ECO:0000313" key="14">
    <source>
        <dbReference type="Proteomes" id="UP000076722"/>
    </source>
</evidence>
<feature type="zinc finger region" description="UBR-type" evidence="9">
    <location>
        <begin position="98"/>
        <end position="170"/>
    </location>
</feature>
<dbReference type="PANTHER" id="PTHR21497:SF24">
    <property type="entry name" value="E3 UBIQUITIN-PROTEIN LIGASE UBR1"/>
    <property type="match status" value="1"/>
</dbReference>
<dbReference type="InterPro" id="IPR014719">
    <property type="entry name" value="Ribosomal_bL12_C/ClpS-like"/>
</dbReference>
<comment type="catalytic activity">
    <reaction evidence="1 10">
        <text>S-ubiquitinyl-[E2 ubiquitin-conjugating enzyme]-L-cysteine + [acceptor protein]-L-lysine = [E2 ubiquitin-conjugating enzyme]-L-cysteine + N(6)-ubiquitinyl-[acceptor protein]-L-lysine.</text>
        <dbReference type="EC" id="2.3.2.27"/>
    </reaction>
</comment>
<dbReference type="SMART" id="SM00396">
    <property type="entry name" value="ZnF_UBR1"/>
    <property type="match status" value="1"/>
</dbReference>
<dbReference type="CDD" id="cd19673">
    <property type="entry name" value="UBR-box_UBR3"/>
    <property type="match status" value="1"/>
</dbReference>
<evidence type="ECO:0000256" key="8">
    <source>
        <dbReference type="ARBA" id="ARBA00046341"/>
    </source>
</evidence>
<dbReference type="InterPro" id="IPR003769">
    <property type="entry name" value="ClpS_core"/>
</dbReference>
<dbReference type="InterPro" id="IPR003126">
    <property type="entry name" value="Znf_UBR"/>
</dbReference>
<dbReference type="InterPro" id="IPR036390">
    <property type="entry name" value="WH_DNA-bd_sf"/>
</dbReference>
<dbReference type="GO" id="GO:0016567">
    <property type="term" value="P:protein ubiquitination"/>
    <property type="evidence" value="ECO:0007669"/>
    <property type="project" value="UniProtKB-UniRule"/>
</dbReference>
<evidence type="ECO:0000256" key="9">
    <source>
        <dbReference type="PROSITE-ProRule" id="PRU00508"/>
    </source>
</evidence>
<evidence type="ECO:0000256" key="6">
    <source>
        <dbReference type="ARBA" id="ARBA00022786"/>
    </source>
</evidence>
<dbReference type="OrthoDB" id="26387at2759"/>
<name>A0A164R6H8_9AGAM</name>
<dbReference type="CDD" id="cd16482">
    <property type="entry name" value="RING-H2_UBR1-like"/>
    <property type="match status" value="1"/>
</dbReference>
<dbReference type="Pfam" id="PF22960">
    <property type="entry name" value="WHD_UBR1"/>
    <property type="match status" value="1"/>
</dbReference>
<dbReference type="Gene3D" id="3.30.1390.10">
    <property type="match status" value="1"/>
</dbReference>
<dbReference type="InterPro" id="IPR042065">
    <property type="entry name" value="E3_ELL-like"/>
</dbReference>
<keyword evidence="14" id="KW-1185">Reference proteome</keyword>
<dbReference type="InterPro" id="IPR055194">
    <property type="entry name" value="UBR1-like_WH"/>
</dbReference>
<dbReference type="Pfam" id="PF02207">
    <property type="entry name" value="zf-UBR"/>
    <property type="match status" value="1"/>
</dbReference>
<evidence type="ECO:0000313" key="13">
    <source>
        <dbReference type="EMBL" id="KZS90294.1"/>
    </source>
</evidence>
<evidence type="ECO:0000256" key="3">
    <source>
        <dbReference type="ARBA" id="ARBA00022679"/>
    </source>
</evidence>
<dbReference type="SUPFAM" id="SSF46785">
    <property type="entry name" value="Winged helix' DNA-binding domain"/>
    <property type="match status" value="1"/>
</dbReference>
<sequence length="1794" mass="202832">MSFLFQKLNTRDRPGDGLSRLRFTLETIPTSRKQNFTAATRAEILSELYSAFWGQHSYLFLPNANASSLSPNTLLSEAQKKFGFGGNGRDEDPPVPGRSCGRIFQKGESCYRCKDCSLDDSCVMCSRCFHATDHTGHNVSFYLSQQPGGCCDCGDSEAWRHPVGCPYHPPADPNVQPRASTRTLENWTPKVYNPHRAAIPHELRDSMSRTIAYALDFLLDTLDYSPDEANTPRTEKEVRLQPSADPLMADMYAVLLWNDEKHSFDEVIHIVMDATGCDYETASALANSIDEQGRDVVEMDKNVGRLLQIAQLIAQIDLGVTIRRVHDYFREQIAAVVIEWIVDLTQSRVGSDYITIRELISSELLAPRKKDSSSLTTNQEATKVYSEVRDPARLDWMFLYHTRLWKKPRLSLKQVYVSVLTLSHEHKLAVAVHFANVYHRIIDSYLLIDREAETSIKYFALQLFTVPSIAQHIVRQHNIISRLLAIITAFFTDQIVNKRVTYPPVPGLEVDVDKFPFKSKRFMPVFSDLRYICSNESVQQLIADNHDYIANFVKVCQLFMGINPNKRAAANHVEYETEAWINVFNVTLSLSRVVKVYGEAYSRASAKNLITTILMVISEIFAVCTLEVDRLDKSKYPEIHFHRVTFNGTSHDVIQFDVMDGWVSFHHALHWLLAELFKHTHLLTREILDPLIGNLTLHEVIMQNTVREAMLVSIEFPMRILTVIAQIRTGLWVRNGFAIRGQLLHYRDFMLRELCYDQDLFLVQTAFALLGPSRVLVSLLDRFQLTDWFSGIMEHQYYDSVQSASMVEEFFYVLITCLSEDGNAKRLSVPEVIRREIIHALAVGACTFTDLLKRIAERMVDDVCFERVLSEVAAFKPPEGTSDSGLYELKDERFDDVNPFFYHYTRNKREEVDGLLRERLKKQSGDSDPVIVPKPLNVLDGPFVTLPDAFLTSDLMQIIFYAIHNVVNLTDSSGTTPASTEAIADQAMHLIMLGLVEHGEGFSKLACEAIYHDGMTLLTLLCSLEHHAKFKTFKPRVNWILGEISKHQSAAVQASRHVTDDSKSRAAKAEDAKKRAAKARQNAIMKNFAAAQATFLENLSDDESDEMVAEEEPSRISYGSCIVCQEELDGVKSFGQLGFLQPSKLLRRLPDDSFEHLAEVLNAPESLDVTDPPKHSGTFPPPADETWDHRPNFGGFSPDYTRIGIHASVCGHMMHLDCFSGYSMSIRHRHRAQAQRNPPESFARKEYICPLCKSLGNVIIPVMPATTQSPMQQPFAEWIRQTGIHLLRSNPDKFMESLQYKNGSGEFVFWAAQDSGYQYYPRSPDEADPGDHHKMADTVMVIAKSMSLQTAHLRERVEPEPPERGAGAYLPDDLLTYTISAIEVSQRGSNTQEYSVLDGLSENSFRMIRGLLCCLSKVASIPFKDRIDEGRTAIRQSILKRLLPEWQRENAYQHPLLSRDPFAILVETAVVDPTLLRYVVVLTYYAELARVVVGLVGQLSDRHPDRALPNTPPKYQHIFGDVTSFFLAVVRHNIDLERATNKIIQAYGAGRLEKLMYTLTLPFLRRAVILIRAVCPSALRSPISPNASEYERLLDVLSIPPPSQITSYEPLQTALGGWSAHYCMFLSVVDAFLPLEYPCVYRLASLPLILDTLFGPDDQALFCKRCQTSPSDSAICLICGTIVCLQSHCCQENDGRERGECNMHTRECGGVIGLYFAVKRCATVYLYANNGSFAQAPYLDVHGEVDLGMRRGRRQFLHAARYEEISKTWLSHGIPTLVARKLESTVDSGGWETL</sequence>
<dbReference type="GO" id="GO:0005737">
    <property type="term" value="C:cytoplasm"/>
    <property type="evidence" value="ECO:0007669"/>
    <property type="project" value="TreeGrafter"/>
</dbReference>
<reference evidence="13 14" key="1">
    <citation type="journal article" date="2016" name="Mol. Biol. Evol.">
        <title>Comparative Genomics of Early-Diverging Mushroom-Forming Fungi Provides Insights into the Origins of Lignocellulose Decay Capabilities.</title>
        <authorList>
            <person name="Nagy L.G."/>
            <person name="Riley R."/>
            <person name="Tritt A."/>
            <person name="Adam C."/>
            <person name="Daum C."/>
            <person name="Floudas D."/>
            <person name="Sun H."/>
            <person name="Yadav J.S."/>
            <person name="Pangilinan J."/>
            <person name="Larsson K.H."/>
            <person name="Matsuura K."/>
            <person name="Barry K."/>
            <person name="Labutti K."/>
            <person name="Kuo R."/>
            <person name="Ohm R.A."/>
            <person name="Bhattacharya S.S."/>
            <person name="Shirouzu T."/>
            <person name="Yoshinaga Y."/>
            <person name="Martin F.M."/>
            <person name="Grigoriev I.V."/>
            <person name="Hibbett D.S."/>
        </authorList>
    </citation>
    <scope>NUCLEOTIDE SEQUENCE [LARGE SCALE GENOMIC DNA]</scope>
    <source>
        <strain evidence="13 14">HHB9708</strain>
    </source>
</reference>
<gene>
    <name evidence="13" type="ORF">SISNIDRAFT_415740</name>
</gene>
<evidence type="ECO:0000256" key="2">
    <source>
        <dbReference type="ARBA" id="ARBA00004906"/>
    </source>
</evidence>
<accession>A0A164R6H8</accession>
<comment type="pathway">
    <text evidence="2 10">Protein modification; protein ubiquitination.</text>
</comment>
<evidence type="ECO:0000259" key="12">
    <source>
        <dbReference type="PROSITE" id="PS51157"/>
    </source>
</evidence>
<protein>
    <recommendedName>
        <fullName evidence="10">E3 ubiquitin-protein ligase</fullName>
        <ecNumber evidence="10">2.3.2.27</ecNumber>
    </recommendedName>
</protein>
<feature type="region of interest" description="Disordered" evidence="11">
    <location>
        <begin position="1166"/>
        <end position="1187"/>
    </location>
</feature>
<dbReference type="FunFam" id="2.10.110.30:FF:000002">
    <property type="entry name" value="Putative e3 ubiquitin-protein ligase ubr3"/>
    <property type="match status" value="1"/>
</dbReference>
<organism evidence="13 14">
    <name type="scientific">Sistotremastrum niveocremeum HHB9708</name>
    <dbReference type="NCBI Taxonomy" id="1314777"/>
    <lineage>
        <taxon>Eukaryota</taxon>
        <taxon>Fungi</taxon>
        <taxon>Dikarya</taxon>
        <taxon>Basidiomycota</taxon>
        <taxon>Agaricomycotina</taxon>
        <taxon>Agaricomycetes</taxon>
        <taxon>Sistotremastrales</taxon>
        <taxon>Sistotremastraceae</taxon>
        <taxon>Sertulicium</taxon>
        <taxon>Sertulicium niveocremeum</taxon>
    </lineage>
</organism>
<keyword evidence="7 10" id="KW-0862">Zinc</keyword>
<evidence type="ECO:0000256" key="4">
    <source>
        <dbReference type="ARBA" id="ARBA00022723"/>
    </source>
</evidence>
<comment type="similarity">
    <text evidence="8 10">Belongs to the E3 ubiquitin-protein ligase UBR1-like family.</text>
</comment>
<dbReference type="SUPFAM" id="SSF54736">
    <property type="entry name" value="ClpS-like"/>
    <property type="match status" value="1"/>
</dbReference>